<dbReference type="Proteomes" id="UP000244855">
    <property type="component" value="Unassembled WGS sequence"/>
</dbReference>
<protein>
    <submittedName>
        <fullName evidence="1">Uncharacterized protein</fullName>
    </submittedName>
</protein>
<reference evidence="1 2" key="1">
    <citation type="journal article" date="2018" name="Sci. Rep.">
        <title>Comparative genomics provides insights into the lifestyle and reveals functional heterogeneity of dark septate endophytic fungi.</title>
        <authorList>
            <person name="Knapp D.G."/>
            <person name="Nemeth J.B."/>
            <person name="Barry K."/>
            <person name="Hainaut M."/>
            <person name="Henrissat B."/>
            <person name="Johnson J."/>
            <person name="Kuo A."/>
            <person name="Lim J.H.P."/>
            <person name="Lipzen A."/>
            <person name="Nolan M."/>
            <person name="Ohm R.A."/>
            <person name="Tamas L."/>
            <person name="Grigoriev I.V."/>
            <person name="Spatafora J.W."/>
            <person name="Nagy L.G."/>
            <person name="Kovacs G.M."/>
        </authorList>
    </citation>
    <scope>NUCLEOTIDE SEQUENCE [LARGE SCALE GENOMIC DNA]</scope>
    <source>
        <strain evidence="1 2">DSE2036</strain>
    </source>
</reference>
<evidence type="ECO:0000313" key="2">
    <source>
        <dbReference type="Proteomes" id="UP000244855"/>
    </source>
</evidence>
<accession>A0A2V1E997</accession>
<dbReference type="EMBL" id="KZ805305">
    <property type="protein sequence ID" value="PVI07188.1"/>
    <property type="molecule type" value="Genomic_DNA"/>
</dbReference>
<name>A0A2V1E997_9PLEO</name>
<gene>
    <name evidence="1" type="ORF">DM02DRAFT_609169</name>
</gene>
<proteinExistence type="predicted"/>
<keyword evidence="2" id="KW-1185">Reference proteome</keyword>
<sequence length="130" mass="13934">MPSLHLVAVVSPLHNHKASHAPIPQPCYLPRPTTALALLFLSAHSYIAIPSPLPLLVQRPLPGPPPHLTSPHLTSLHPSSLPYPTTIPLPLSFVSLFTRSSKQNPPLSPFAEPPKFNSLFIIPLSASTSG</sequence>
<organism evidence="1 2">
    <name type="scientific">Periconia macrospinosa</name>
    <dbReference type="NCBI Taxonomy" id="97972"/>
    <lineage>
        <taxon>Eukaryota</taxon>
        <taxon>Fungi</taxon>
        <taxon>Dikarya</taxon>
        <taxon>Ascomycota</taxon>
        <taxon>Pezizomycotina</taxon>
        <taxon>Dothideomycetes</taxon>
        <taxon>Pleosporomycetidae</taxon>
        <taxon>Pleosporales</taxon>
        <taxon>Massarineae</taxon>
        <taxon>Periconiaceae</taxon>
        <taxon>Periconia</taxon>
    </lineage>
</organism>
<dbReference type="AlphaFoldDB" id="A0A2V1E997"/>
<evidence type="ECO:0000313" key="1">
    <source>
        <dbReference type="EMBL" id="PVI07188.1"/>
    </source>
</evidence>